<evidence type="ECO:0000256" key="3">
    <source>
        <dbReference type="ARBA" id="ARBA00023082"/>
    </source>
</evidence>
<feature type="domain" description="RNA polymerase sigma-70 region 2" evidence="6">
    <location>
        <begin position="17"/>
        <end position="84"/>
    </location>
</feature>
<dbReference type="InterPro" id="IPR036388">
    <property type="entry name" value="WH-like_DNA-bd_sf"/>
</dbReference>
<dbReference type="PANTHER" id="PTHR43133">
    <property type="entry name" value="RNA POLYMERASE ECF-TYPE SIGMA FACTO"/>
    <property type="match status" value="1"/>
</dbReference>
<dbReference type="PANTHER" id="PTHR43133:SF8">
    <property type="entry name" value="RNA POLYMERASE SIGMA FACTOR HI_1459-RELATED"/>
    <property type="match status" value="1"/>
</dbReference>
<sequence>MNQMSRAPDAEGEFTAFYRREYGDLLRFVQRRAGPDVAEDAAAEAFLVAWRRLDEAPSEPEAARAWLFGIARHVLLNQHRGDRRQRALGIRLADHPTALGPAGADEPSTLLLDLQRVWPRLTSVHQEALALTIFEDLDAPSAAEVLGISPVAYRLRLSRARRALRLLLQTHPLSAAAPTPAHEGTLHR</sequence>
<dbReference type="Proteomes" id="UP001501495">
    <property type="component" value="Unassembled WGS sequence"/>
</dbReference>
<dbReference type="SUPFAM" id="SSF88946">
    <property type="entry name" value="Sigma2 domain of RNA polymerase sigma factors"/>
    <property type="match status" value="1"/>
</dbReference>
<comment type="caution">
    <text evidence="8">The sequence shown here is derived from an EMBL/GenBank/DDBJ whole genome shotgun (WGS) entry which is preliminary data.</text>
</comment>
<evidence type="ECO:0000259" key="6">
    <source>
        <dbReference type="Pfam" id="PF04542"/>
    </source>
</evidence>
<dbReference type="Pfam" id="PF04542">
    <property type="entry name" value="Sigma70_r2"/>
    <property type="match status" value="1"/>
</dbReference>
<comment type="similarity">
    <text evidence="1">Belongs to the sigma-70 factor family. ECF subfamily.</text>
</comment>
<keyword evidence="2" id="KW-0805">Transcription regulation</keyword>
<keyword evidence="4" id="KW-0238">DNA-binding</keyword>
<dbReference type="InterPro" id="IPR039425">
    <property type="entry name" value="RNA_pol_sigma-70-like"/>
</dbReference>
<evidence type="ECO:0000313" key="8">
    <source>
        <dbReference type="EMBL" id="GAA4114087.1"/>
    </source>
</evidence>
<evidence type="ECO:0000313" key="9">
    <source>
        <dbReference type="Proteomes" id="UP001501495"/>
    </source>
</evidence>
<dbReference type="InterPro" id="IPR013324">
    <property type="entry name" value="RNA_pol_sigma_r3/r4-like"/>
</dbReference>
<evidence type="ECO:0000256" key="2">
    <source>
        <dbReference type="ARBA" id="ARBA00023015"/>
    </source>
</evidence>
<dbReference type="RefSeq" id="WP_344732351.1">
    <property type="nucleotide sequence ID" value="NZ_BAAAZH010000010.1"/>
</dbReference>
<dbReference type="Gene3D" id="1.10.1740.10">
    <property type="match status" value="1"/>
</dbReference>
<dbReference type="Gene3D" id="1.10.10.10">
    <property type="entry name" value="Winged helix-like DNA-binding domain superfamily/Winged helix DNA-binding domain"/>
    <property type="match status" value="1"/>
</dbReference>
<keyword evidence="9" id="KW-1185">Reference proteome</keyword>
<dbReference type="Pfam" id="PF08281">
    <property type="entry name" value="Sigma70_r4_2"/>
    <property type="match status" value="1"/>
</dbReference>
<dbReference type="InterPro" id="IPR013325">
    <property type="entry name" value="RNA_pol_sigma_r2"/>
</dbReference>
<protein>
    <submittedName>
        <fullName evidence="8">RNA polymerase sigma factor</fullName>
    </submittedName>
</protein>
<accession>A0ABP7XGC3</accession>
<gene>
    <name evidence="8" type="ORF">GCM10022215_11930</name>
</gene>
<reference evidence="9" key="1">
    <citation type="journal article" date="2019" name="Int. J. Syst. Evol. Microbiol.">
        <title>The Global Catalogue of Microorganisms (GCM) 10K type strain sequencing project: providing services to taxonomists for standard genome sequencing and annotation.</title>
        <authorList>
            <consortium name="The Broad Institute Genomics Platform"/>
            <consortium name="The Broad Institute Genome Sequencing Center for Infectious Disease"/>
            <person name="Wu L."/>
            <person name="Ma J."/>
        </authorList>
    </citation>
    <scope>NUCLEOTIDE SEQUENCE [LARGE SCALE GENOMIC DNA]</scope>
    <source>
        <strain evidence="9">JCM 16703</strain>
    </source>
</reference>
<name>A0ABP7XGC3_9ACTN</name>
<feature type="domain" description="RNA polymerase sigma factor 70 region 4 type 2" evidence="7">
    <location>
        <begin position="114"/>
        <end position="164"/>
    </location>
</feature>
<dbReference type="InterPro" id="IPR007627">
    <property type="entry name" value="RNA_pol_sigma70_r2"/>
</dbReference>
<dbReference type="InterPro" id="IPR013249">
    <property type="entry name" value="RNA_pol_sigma70_r4_t2"/>
</dbReference>
<keyword evidence="3" id="KW-0731">Sigma factor</keyword>
<keyword evidence="5" id="KW-0804">Transcription</keyword>
<evidence type="ECO:0000256" key="4">
    <source>
        <dbReference type="ARBA" id="ARBA00023125"/>
    </source>
</evidence>
<organism evidence="8 9">
    <name type="scientific">Nocardioides fonticola</name>
    <dbReference type="NCBI Taxonomy" id="450363"/>
    <lineage>
        <taxon>Bacteria</taxon>
        <taxon>Bacillati</taxon>
        <taxon>Actinomycetota</taxon>
        <taxon>Actinomycetes</taxon>
        <taxon>Propionibacteriales</taxon>
        <taxon>Nocardioidaceae</taxon>
        <taxon>Nocardioides</taxon>
    </lineage>
</organism>
<evidence type="ECO:0000256" key="5">
    <source>
        <dbReference type="ARBA" id="ARBA00023163"/>
    </source>
</evidence>
<dbReference type="SUPFAM" id="SSF88659">
    <property type="entry name" value="Sigma3 and sigma4 domains of RNA polymerase sigma factors"/>
    <property type="match status" value="1"/>
</dbReference>
<proteinExistence type="inferred from homology"/>
<evidence type="ECO:0000256" key="1">
    <source>
        <dbReference type="ARBA" id="ARBA00010641"/>
    </source>
</evidence>
<dbReference type="EMBL" id="BAAAZH010000010">
    <property type="protein sequence ID" value="GAA4114087.1"/>
    <property type="molecule type" value="Genomic_DNA"/>
</dbReference>
<evidence type="ECO:0000259" key="7">
    <source>
        <dbReference type="Pfam" id="PF08281"/>
    </source>
</evidence>